<keyword evidence="1" id="KW-0812">Transmembrane</keyword>
<feature type="transmembrane region" description="Helical" evidence="1">
    <location>
        <begin position="196"/>
        <end position="213"/>
    </location>
</feature>
<organism evidence="4 5">
    <name type="scientific">Entomomonas moraniae</name>
    <dbReference type="NCBI Taxonomy" id="2213226"/>
    <lineage>
        <taxon>Bacteria</taxon>
        <taxon>Pseudomonadati</taxon>
        <taxon>Pseudomonadota</taxon>
        <taxon>Gammaproteobacteria</taxon>
        <taxon>Pseudomonadales</taxon>
        <taxon>Pseudomonadaceae</taxon>
        <taxon>Entomomonas</taxon>
    </lineage>
</organism>
<dbReference type="InterPro" id="IPR002656">
    <property type="entry name" value="Acyl_transf_3_dom"/>
</dbReference>
<dbReference type="Pfam" id="PF01757">
    <property type="entry name" value="Acyl_transf_3"/>
    <property type="match status" value="1"/>
</dbReference>
<evidence type="ECO:0000313" key="4">
    <source>
        <dbReference type="EMBL" id="AZS49643.1"/>
    </source>
</evidence>
<evidence type="ECO:0000256" key="1">
    <source>
        <dbReference type="SAM" id="Phobius"/>
    </source>
</evidence>
<gene>
    <name evidence="4" type="ORF">DM558_02095</name>
</gene>
<dbReference type="AlphaFoldDB" id="A0A3S9XB06"/>
<dbReference type="InterPro" id="IPR043968">
    <property type="entry name" value="SGNH"/>
</dbReference>
<sequence length="643" mass="73012">MKFRKDINGLRAIAVIAVVLFHFKIYGFSGGFAGVDIFFVISGYLMTGIIFTKLDRSQFSIIEFYLHRARRIIPALAVLCLFLIVFGFFFFLTHEYRETMRGIKSAIQFTSNIAFSQEGDYFALPAQDNWLLHTWSLSVEWQFYIIYPAIILLLNRFLTKALTKSILIICALASFGLSVIYTPIDATSAFYLLPTRAWEMLAGGLVFLFPLSLSKNTRSLFFYTGLITLLLCLILLNDDIQWPGYWAIFPVIGAMLIISANQENIITSNIAFQWLGKISYSVYLWHWPVVVLLLTAGLLTNPYYVTGGIIVSILLGALSYQLIETRVKLKYSYWVECIKYILIIAIITGLAASLASIAKKHGTRDIAIIPSYIRDIIRISDARNPYNKCLQTQALSTYPECKAGAGKPSIIVFGDSHANVTFSALLQANDKGASILWAYMGCPIIEDIKFTISRRVGCQTLIKEKLALLDKDYENTPVLMVNRLYNNLGNDKMAPIVYFTTPHQRPTKEFLQEFQDHYVKTICRISRKHPVYILKPIPEANFNVPEKLLRESFFAQPTTVEGTTLKNYHQLNSFIIESMEKAKNECGAVLLDPVPYLCPNGKCQVSHDGKPLYFDDNHLSEYGNKRLVPLFKQIFNQPTAREQ</sequence>
<feature type="transmembrane region" description="Helical" evidence="1">
    <location>
        <begin position="340"/>
        <end position="358"/>
    </location>
</feature>
<dbReference type="EMBL" id="CP029822">
    <property type="protein sequence ID" value="AZS49643.1"/>
    <property type="molecule type" value="Genomic_DNA"/>
</dbReference>
<feature type="domain" description="SGNH" evidence="3">
    <location>
        <begin position="389"/>
        <end position="633"/>
    </location>
</feature>
<reference evidence="5" key="1">
    <citation type="submission" date="2018-06" db="EMBL/GenBank/DDBJ databases">
        <title>Complete genome of Pseudomonas insecticola strain QZS01.</title>
        <authorList>
            <person name="Wang J."/>
            <person name="Su Q."/>
        </authorList>
    </citation>
    <scope>NUCLEOTIDE SEQUENCE [LARGE SCALE GENOMIC DNA]</scope>
    <source>
        <strain evidence="5">QZS01</strain>
    </source>
</reference>
<dbReference type="Pfam" id="PF19040">
    <property type="entry name" value="SGNH"/>
    <property type="match status" value="1"/>
</dbReference>
<evidence type="ECO:0000259" key="2">
    <source>
        <dbReference type="Pfam" id="PF01757"/>
    </source>
</evidence>
<keyword evidence="5" id="KW-1185">Reference proteome</keyword>
<dbReference type="Proteomes" id="UP000273143">
    <property type="component" value="Chromosome"/>
</dbReference>
<dbReference type="GO" id="GO:0016020">
    <property type="term" value="C:membrane"/>
    <property type="evidence" value="ECO:0007669"/>
    <property type="project" value="TreeGrafter"/>
</dbReference>
<dbReference type="PANTHER" id="PTHR23028:SF53">
    <property type="entry name" value="ACYL_TRANSF_3 DOMAIN-CONTAINING PROTEIN"/>
    <property type="match status" value="1"/>
</dbReference>
<evidence type="ECO:0000313" key="5">
    <source>
        <dbReference type="Proteomes" id="UP000273143"/>
    </source>
</evidence>
<feature type="domain" description="Acyltransferase 3" evidence="2">
    <location>
        <begin position="5"/>
        <end position="318"/>
    </location>
</feature>
<feature type="transmembrane region" description="Helical" evidence="1">
    <location>
        <begin position="141"/>
        <end position="158"/>
    </location>
</feature>
<keyword evidence="4" id="KW-0808">Transferase</keyword>
<feature type="transmembrane region" description="Helical" evidence="1">
    <location>
        <begin position="220"/>
        <end position="236"/>
    </location>
</feature>
<evidence type="ECO:0000259" key="3">
    <source>
        <dbReference type="Pfam" id="PF19040"/>
    </source>
</evidence>
<feature type="transmembrane region" description="Helical" evidence="1">
    <location>
        <begin position="303"/>
        <end position="320"/>
    </location>
</feature>
<feature type="transmembrane region" description="Helical" evidence="1">
    <location>
        <begin position="32"/>
        <end position="51"/>
    </location>
</feature>
<proteinExistence type="predicted"/>
<accession>A0A3S9XB06</accession>
<feature type="transmembrane region" description="Helical" evidence="1">
    <location>
        <begin position="280"/>
        <end position="297"/>
    </location>
</feature>
<dbReference type="PANTHER" id="PTHR23028">
    <property type="entry name" value="ACETYLTRANSFERASE"/>
    <property type="match status" value="1"/>
</dbReference>
<feature type="transmembrane region" description="Helical" evidence="1">
    <location>
        <begin position="7"/>
        <end position="26"/>
    </location>
</feature>
<name>A0A3S9XB06_9GAMM</name>
<dbReference type="GO" id="GO:0009103">
    <property type="term" value="P:lipopolysaccharide biosynthetic process"/>
    <property type="evidence" value="ECO:0007669"/>
    <property type="project" value="TreeGrafter"/>
</dbReference>
<keyword evidence="1" id="KW-1133">Transmembrane helix</keyword>
<dbReference type="InterPro" id="IPR050879">
    <property type="entry name" value="Acyltransferase_3"/>
</dbReference>
<feature type="transmembrane region" description="Helical" evidence="1">
    <location>
        <begin position="165"/>
        <end position="184"/>
    </location>
</feature>
<keyword evidence="4" id="KW-0012">Acyltransferase</keyword>
<dbReference type="GO" id="GO:0016747">
    <property type="term" value="F:acyltransferase activity, transferring groups other than amino-acyl groups"/>
    <property type="evidence" value="ECO:0007669"/>
    <property type="project" value="InterPro"/>
</dbReference>
<dbReference type="KEGG" id="emo:DM558_02095"/>
<feature type="transmembrane region" description="Helical" evidence="1">
    <location>
        <begin position="242"/>
        <end position="260"/>
    </location>
</feature>
<protein>
    <submittedName>
        <fullName evidence="4">Acyltransferase</fullName>
    </submittedName>
</protein>
<keyword evidence="1" id="KW-0472">Membrane</keyword>
<feature type="transmembrane region" description="Helical" evidence="1">
    <location>
        <begin position="72"/>
        <end position="92"/>
    </location>
</feature>
<dbReference type="RefSeq" id="WP_127161835.1">
    <property type="nucleotide sequence ID" value="NZ_CP029822.1"/>
</dbReference>